<keyword evidence="3" id="KW-0238">DNA-binding</keyword>
<dbReference type="Proteomes" id="UP000005667">
    <property type="component" value="Plasmid AZO_p5"/>
</dbReference>
<evidence type="ECO:0000259" key="5">
    <source>
        <dbReference type="PROSITE" id="PS50931"/>
    </source>
</evidence>
<dbReference type="GO" id="GO:0003677">
    <property type="term" value="F:DNA binding"/>
    <property type="evidence" value="ECO:0007669"/>
    <property type="project" value="UniProtKB-KW"/>
</dbReference>
<feature type="domain" description="HTH lysR-type" evidence="5">
    <location>
        <begin position="14"/>
        <end position="71"/>
    </location>
</feature>
<keyword evidence="7" id="KW-1185">Reference proteome</keyword>
<dbReference type="InterPro" id="IPR036390">
    <property type="entry name" value="WH_DNA-bd_sf"/>
</dbReference>
<evidence type="ECO:0000256" key="1">
    <source>
        <dbReference type="ARBA" id="ARBA00009437"/>
    </source>
</evidence>
<dbReference type="InterPro" id="IPR050389">
    <property type="entry name" value="LysR-type_TF"/>
</dbReference>
<dbReference type="EMBL" id="FQ311873">
    <property type="protein sequence ID" value="CBS91070.1"/>
    <property type="molecule type" value="Genomic_DNA"/>
</dbReference>
<sequence length="309" mass="34086">MVHIVMKAIHNPALDLNLIKVFDALLETRNVSRAAEALGVSQSAVSHALARLRTLVGDPLFVRTGNRMEPTPRAQRLAEPLRDLLVGAARALSAAEDFDPQREERSFSISTSDSMQAVLLTGILRDAAEGDLRVSVALRSLDPDAMLDALDDGTLDLAIGYLPELRRWHDRQVLYRETHVCLYNPALVPVTPPIGLEDYTRYPHLMPSLRGGMTSFIDDELAALGTRRRVAASTTQFLAIPMILTRAPMLTSLPARLARLCADALGLATSPLPFDVGDYEVSMIWHRRNTGSPSHSWLRQRIGEEAVKL</sequence>
<evidence type="ECO:0000313" key="7">
    <source>
        <dbReference type="Proteomes" id="UP000005667"/>
    </source>
</evidence>
<reference evidence="7" key="1">
    <citation type="journal article" date="2011" name="PLoS Genet.">
        <title>Azospirillum genomes reveal transition of bacteria from aquatic to terrestrial environments.</title>
        <authorList>
            <person name="Wisniewski-Dye F."/>
            <person name="Borziak K."/>
            <person name="Khalsa-Moyers G."/>
            <person name="Alexandre G."/>
            <person name="Sukharnikov L.O."/>
            <person name="Wuichet K."/>
            <person name="Hurst G.B."/>
            <person name="McDonald W.H."/>
            <person name="Robertson J.S."/>
            <person name="Barbe V."/>
            <person name="Calteau A."/>
            <person name="Rouy Z."/>
            <person name="Mangenot S."/>
            <person name="Prigent-Combaret C."/>
            <person name="Normand P."/>
            <person name="Boyer M."/>
            <person name="Siguier P."/>
            <person name="Dessaux Y."/>
            <person name="Elmerich C."/>
            <person name="Condemine G."/>
            <person name="Krishnen G."/>
            <person name="Kennedy I."/>
            <person name="Paterson A.H."/>
            <person name="Gonzalez V."/>
            <person name="Mavingui P."/>
            <person name="Zhulin I.B."/>
        </authorList>
    </citation>
    <scope>NUCLEOTIDE SEQUENCE [LARGE SCALE GENOMIC DNA]</scope>
    <source>
        <strain evidence="7">4B</strain>
    </source>
</reference>
<dbReference type="HOGENOM" id="CLU_039613_39_0_5"/>
<evidence type="ECO:0000313" key="6">
    <source>
        <dbReference type="EMBL" id="CBS91070.1"/>
    </source>
</evidence>
<dbReference type="Gene3D" id="3.40.190.10">
    <property type="entry name" value="Periplasmic binding protein-like II"/>
    <property type="match status" value="2"/>
</dbReference>
<organism evidence="6 7">
    <name type="scientific">Azospirillum lipoferum (strain 4B)</name>
    <dbReference type="NCBI Taxonomy" id="862719"/>
    <lineage>
        <taxon>Bacteria</taxon>
        <taxon>Pseudomonadati</taxon>
        <taxon>Pseudomonadota</taxon>
        <taxon>Alphaproteobacteria</taxon>
        <taxon>Rhodospirillales</taxon>
        <taxon>Azospirillaceae</taxon>
        <taxon>Azospirillum</taxon>
    </lineage>
</organism>
<dbReference type="AlphaFoldDB" id="G7ZHQ7"/>
<dbReference type="InterPro" id="IPR000847">
    <property type="entry name" value="LysR_HTH_N"/>
</dbReference>
<gene>
    <name evidence="6" type="ordered locus">AZOLI_p50064</name>
</gene>
<dbReference type="PROSITE" id="PS50931">
    <property type="entry name" value="HTH_LYSR"/>
    <property type="match status" value="1"/>
</dbReference>
<evidence type="ECO:0000256" key="4">
    <source>
        <dbReference type="ARBA" id="ARBA00023163"/>
    </source>
</evidence>
<keyword evidence="6" id="KW-0614">Plasmid</keyword>
<dbReference type="PANTHER" id="PTHR30118:SF15">
    <property type="entry name" value="TRANSCRIPTIONAL REGULATORY PROTEIN"/>
    <property type="match status" value="1"/>
</dbReference>
<dbReference type="Gene3D" id="1.10.10.10">
    <property type="entry name" value="Winged helix-like DNA-binding domain superfamily/Winged helix DNA-binding domain"/>
    <property type="match status" value="1"/>
</dbReference>
<dbReference type="InterPro" id="IPR005119">
    <property type="entry name" value="LysR_subst-bd"/>
</dbReference>
<dbReference type="Pfam" id="PF00126">
    <property type="entry name" value="HTH_1"/>
    <property type="match status" value="1"/>
</dbReference>
<evidence type="ECO:0000256" key="2">
    <source>
        <dbReference type="ARBA" id="ARBA00023015"/>
    </source>
</evidence>
<name>G7ZHQ7_AZOL4</name>
<dbReference type="InterPro" id="IPR036388">
    <property type="entry name" value="WH-like_DNA-bd_sf"/>
</dbReference>
<protein>
    <submittedName>
        <fullName evidence="6">Transcriptional regulator, LysR family</fullName>
    </submittedName>
</protein>
<comment type="similarity">
    <text evidence="1">Belongs to the LysR transcriptional regulatory family.</text>
</comment>
<dbReference type="PANTHER" id="PTHR30118">
    <property type="entry name" value="HTH-TYPE TRANSCRIPTIONAL REGULATOR LEUO-RELATED"/>
    <property type="match status" value="1"/>
</dbReference>
<dbReference type="PRINTS" id="PR00039">
    <property type="entry name" value="HTHLYSR"/>
</dbReference>
<dbReference type="Pfam" id="PF03466">
    <property type="entry name" value="LysR_substrate"/>
    <property type="match status" value="1"/>
</dbReference>
<dbReference type="GO" id="GO:0003700">
    <property type="term" value="F:DNA-binding transcription factor activity"/>
    <property type="evidence" value="ECO:0007669"/>
    <property type="project" value="InterPro"/>
</dbReference>
<dbReference type="SUPFAM" id="SSF46785">
    <property type="entry name" value="Winged helix' DNA-binding domain"/>
    <property type="match status" value="1"/>
</dbReference>
<dbReference type="KEGG" id="ali:AZOLI_p50064"/>
<evidence type="ECO:0000256" key="3">
    <source>
        <dbReference type="ARBA" id="ARBA00023125"/>
    </source>
</evidence>
<dbReference type="SUPFAM" id="SSF53850">
    <property type="entry name" value="Periplasmic binding protein-like II"/>
    <property type="match status" value="1"/>
</dbReference>
<proteinExistence type="inferred from homology"/>
<keyword evidence="2" id="KW-0805">Transcription regulation</keyword>
<accession>G7ZHQ7</accession>
<keyword evidence="4" id="KW-0804">Transcription</keyword>
<geneLocation type="plasmid" evidence="6 7">
    <name>AZO_p5</name>
</geneLocation>